<dbReference type="InterPro" id="IPR004027">
    <property type="entry name" value="SEC_C_motif"/>
</dbReference>
<dbReference type="SUPFAM" id="SSF103642">
    <property type="entry name" value="Sec-C motif"/>
    <property type="match status" value="1"/>
</dbReference>
<comment type="caution">
    <text evidence="1">The sequence shown here is derived from an EMBL/GenBank/DDBJ whole genome shotgun (WGS) entry which is preliminary data.</text>
</comment>
<keyword evidence="2" id="KW-1185">Reference proteome</keyword>
<dbReference type="Pfam" id="PF02810">
    <property type="entry name" value="SEC-C"/>
    <property type="match status" value="1"/>
</dbReference>
<name>A0ABT4QH28_9BACL</name>
<accession>A0ABT4QH28</accession>
<dbReference type="SUPFAM" id="SSF48371">
    <property type="entry name" value="ARM repeat"/>
    <property type="match status" value="1"/>
</dbReference>
<organism evidence="1 2">
    <name type="scientific">Paenibacillus gyeongsangnamensis</name>
    <dbReference type="NCBI Taxonomy" id="3388067"/>
    <lineage>
        <taxon>Bacteria</taxon>
        <taxon>Bacillati</taxon>
        <taxon>Bacillota</taxon>
        <taxon>Bacilli</taxon>
        <taxon>Bacillales</taxon>
        <taxon>Paenibacillaceae</taxon>
        <taxon>Paenibacillus</taxon>
    </lineage>
</organism>
<gene>
    <name evidence="1" type="ORF">O9H85_27585</name>
</gene>
<reference evidence="1 2" key="1">
    <citation type="submission" date="2022-12" db="EMBL/GenBank/DDBJ databases">
        <title>Draft genome sequence of Paenibacillus sp. dW9.</title>
        <authorList>
            <person name="Choi E.-W."/>
            <person name="Kim D.-U."/>
        </authorList>
    </citation>
    <scope>NUCLEOTIDE SEQUENCE [LARGE SCALE GENOMIC DNA]</scope>
    <source>
        <strain evidence="2">dW9</strain>
    </source>
</reference>
<dbReference type="Proteomes" id="UP001527882">
    <property type="component" value="Unassembled WGS sequence"/>
</dbReference>
<dbReference type="Gene3D" id="3.10.450.50">
    <property type="match status" value="1"/>
</dbReference>
<dbReference type="InterPro" id="IPR016024">
    <property type="entry name" value="ARM-type_fold"/>
</dbReference>
<evidence type="ECO:0000313" key="1">
    <source>
        <dbReference type="EMBL" id="MCZ8516097.1"/>
    </source>
</evidence>
<dbReference type="EMBL" id="JAQAGZ010000021">
    <property type="protein sequence ID" value="MCZ8516097.1"/>
    <property type="molecule type" value="Genomic_DNA"/>
</dbReference>
<proteinExistence type="predicted"/>
<protein>
    <submittedName>
        <fullName evidence="1">DUF1186 domain-containing protein</fullName>
    </submittedName>
</protein>
<dbReference type="Pfam" id="PF06685">
    <property type="entry name" value="DUF1186"/>
    <property type="match status" value="1"/>
</dbReference>
<dbReference type="InterPro" id="IPR010602">
    <property type="entry name" value="DUF1186"/>
</dbReference>
<sequence>MEQLLQTIRYNDGNFPRDELQRIIEHKEEAIPYLLQMMGDLKEDYTLVIDRPTRIDFIYAYYLLAQFQMKELFPIMVDLLSMPSDVCENIFGDAITEDIGRILASVYNGNIDLLLRLIENPEANMYARGQALIALVVLVFNGQLSREFVINYFKQLMNGKLTETNYYLNAEIVCCCDDLYPEEVYTDIQRLYEEQVIEAIVIGMDSIEKTLKKTKEEVLRSNQRSYKFQLITDTIKELQGWACFRQDNRFNKSANSYSKKERSTVYEEPKRNPAVKIEKIGRNDPCACGSGEKYKKCCGR</sequence>
<evidence type="ECO:0000313" key="2">
    <source>
        <dbReference type="Proteomes" id="UP001527882"/>
    </source>
</evidence>